<dbReference type="InterPro" id="IPR016187">
    <property type="entry name" value="CTDL_fold"/>
</dbReference>
<dbReference type="AlphaFoldDB" id="A0A914XYD8"/>
<accession>A0A914XYD8</accession>
<dbReference type="Pfam" id="PF00059">
    <property type="entry name" value="Lectin_C"/>
    <property type="match status" value="1"/>
</dbReference>
<proteinExistence type="predicted"/>
<dbReference type="InterPro" id="IPR001304">
    <property type="entry name" value="C-type_lectin-like"/>
</dbReference>
<protein>
    <submittedName>
        <fullName evidence="3">C-type lectin domain-containing protein</fullName>
    </submittedName>
</protein>
<dbReference type="InterPro" id="IPR050111">
    <property type="entry name" value="C-type_lectin/snaclec_domain"/>
</dbReference>
<dbReference type="PANTHER" id="PTHR22803">
    <property type="entry name" value="MANNOSE, PHOSPHOLIPASE, LECTIN RECEPTOR RELATED"/>
    <property type="match status" value="1"/>
</dbReference>
<sequence>MCQTFGGHIVTAESVAEFRHILSYFHVSFRNTWFGVWNDNLANGRWNSIDGSVVELVKYIRWCTKHPWMHIKGKRCIGLGYDGVSVCWFDQDCVNENNMQVVCKAPPIIDVQKSFSPTKYGCKLGWSYLPSTGYCYGANAGKTSSITWTNAENICQSSGGHLVTIESMAEFRHIMSYFHVSFRNTWLGVYSHSLAGGKYESIDGTVVEFAKYNRWCATHPWKQYGGKRCIGFGYDGISVCFFDQNCATDNNMQMLCKAKPILLEPIKEDPKAPIFEELEENPPIPTIPTIATTRKMSCYV</sequence>
<dbReference type="Proteomes" id="UP000887577">
    <property type="component" value="Unplaced"/>
</dbReference>
<dbReference type="WBParaSite" id="PSU_v2.g11551.t1">
    <property type="protein sequence ID" value="PSU_v2.g11551.t1"/>
    <property type="gene ID" value="PSU_v2.g11551"/>
</dbReference>
<evidence type="ECO:0000313" key="3">
    <source>
        <dbReference type="WBParaSite" id="PSU_v2.g11551.t1"/>
    </source>
</evidence>
<dbReference type="SMART" id="SM00034">
    <property type="entry name" value="CLECT"/>
    <property type="match status" value="1"/>
</dbReference>
<name>A0A914XYD8_9BILA</name>
<feature type="domain" description="C-type lectin" evidence="1">
    <location>
        <begin position="131"/>
        <end position="246"/>
    </location>
</feature>
<dbReference type="CDD" id="cd00037">
    <property type="entry name" value="CLECT"/>
    <property type="match status" value="2"/>
</dbReference>
<organism evidence="2 3">
    <name type="scientific">Panagrolaimus superbus</name>
    <dbReference type="NCBI Taxonomy" id="310955"/>
    <lineage>
        <taxon>Eukaryota</taxon>
        <taxon>Metazoa</taxon>
        <taxon>Ecdysozoa</taxon>
        <taxon>Nematoda</taxon>
        <taxon>Chromadorea</taxon>
        <taxon>Rhabditida</taxon>
        <taxon>Tylenchina</taxon>
        <taxon>Panagrolaimomorpha</taxon>
        <taxon>Panagrolaimoidea</taxon>
        <taxon>Panagrolaimidae</taxon>
        <taxon>Panagrolaimus</taxon>
    </lineage>
</organism>
<feature type="domain" description="C-type lectin" evidence="1">
    <location>
        <begin position="1"/>
        <end position="93"/>
    </location>
</feature>
<evidence type="ECO:0000259" key="1">
    <source>
        <dbReference type="PROSITE" id="PS50041"/>
    </source>
</evidence>
<dbReference type="Gene3D" id="3.10.100.10">
    <property type="entry name" value="Mannose-Binding Protein A, subunit A"/>
    <property type="match status" value="2"/>
</dbReference>
<reference evidence="3" key="1">
    <citation type="submission" date="2022-11" db="UniProtKB">
        <authorList>
            <consortium name="WormBaseParasite"/>
        </authorList>
    </citation>
    <scope>IDENTIFICATION</scope>
</reference>
<dbReference type="InterPro" id="IPR016186">
    <property type="entry name" value="C-type_lectin-like/link_sf"/>
</dbReference>
<dbReference type="PROSITE" id="PS50041">
    <property type="entry name" value="C_TYPE_LECTIN_2"/>
    <property type="match status" value="2"/>
</dbReference>
<dbReference type="SUPFAM" id="SSF56436">
    <property type="entry name" value="C-type lectin-like"/>
    <property type="match status" value="2"/>
</dbReference>
<evidence type="ECO:0000313" key="2">
    <source>
        <dbReference type="Proteomes" id="UP000887577"/>
    </source>
</evidence>
<keyword evidence="2" id="KW-1185">Reference proteome</keyword>